<accession>A0A076FCD5</accession>
<gene>
    <name evidence="2" type="ORF">PmNV_099</name>
</gene>
<feature type="region of interest" description="Disordered" evidence="1">
    <location>
        <begin position="249"/>
        <end position="275"/>
    </location>
</feature>
<evidence type="ECO:0000313" key="2">
    <source>
        <dbReference type="EMBL" id="AII15887.1"/>
    </source>
</evidence>
<name>A0A076FCD5_9VIRU</name>
<feature type="region of interest" description="Disordered" evidence="1">
    <location>
        <begin position="344"/>
        <end position="371"/>
    </location>
</feature>
<reference evidence="2 3" key="1">
    <citation type="journal article" date="2014" name="BMC Genomics">
        <title>The genome and occlusion bodies of marine Penaeus monodon nudivirus (PmNV, also known as MBV and PemoNPV) suggest that it should be assigned to a new nudivirus genus that is distinct from the terrestrial nudiviruses.</title>
        <authorList>
            <person name="Yang Y.T."/>
            <person name="Lee D.Y."/>
            <person name="Wang Y."/>
            <person name="Hu J.M."/>
            <person name="Li W.H."/>
            <person name="Leu J.H."/>
            <person name="Chang G.D."/>
            <person name="Ke H.M."/>
            <person name="Kang S.T."/>
            <person name="Lin S.S."/>
            <person name="Kou G.H."/>
            <person name="Lo C.F."/>
        </authorList>
    </citation>
    <scope>NUCLEOTIDE SEQUENCE [LARGE SCALE GENOMIC DNA]</scope>
    <source>
        <strain evidence="2">Indonesia</strain>
    </source>
</reference>
<sequence length="414" mass="47062">MDSIGKNESVEIYQRHLIKQLLNSDEVLRDYIKTQDTISKETIGDLYGLYNTIKSKKMMIVVGKNVVKSLLITTKSSMMETDLSNVSGIKGKLIKNVKPFLTFIHPENITPELASDEYVALVNSVVNSNKKGSTNVYIVVAHNILMSLVSSNLTTLLSSLTNNGNGEGSSKLTEDEFSSLYNKIDVGKRKRDHESDNNDDDDGSESKRSKEDLDDISIVTPIYSFEDLLNREPSEPYNDEDIKETNNIIEEPKEVEISDAISNTSPEVDDDDKEDQKILDDDLFLIFKKSSEVINENITKTDNNNDDDEDLSAIVPKNNPEEETRNNEELEREGIENLFKSLNEEDKDEEDEEECENNNGLIYDTNENQEMETSDISEANRLKIDRMLMEYKKNAKSINSNKKLNKYKVDLSFT</sequence>
<dbReference type="EMBL" id="KJ184318">
    <property type="protein sequence ID" value="AII15887.1"/>
    <property type="molecule type" value="Genomic_DNA"/>
</dbReference>
<feature type="compositionally biased region" description="Basic and acidic residues" evidence="1">
    <location>
        <begin position="319"/>
        <end position="330"/>
    </location>
</feature>
<evidence type="ECO:0000313" key="3">
    <source>
        <dbReference type="Proteomes" id="UP000203413"/>
    </source>
</evidence>
<dbReference type="KEGG" id="vg:20098405"/>
<dbReference type="Proteomes" id="UP000203413">
    <property type="component" value="Segment"/>
</dbReference>
<proteinExistence type="predicted"/>
<dbReference type="GeneID" id="20098405"/>
<evidence type="ECO:0000256" key="1">
    <source>
        <dbReference type="SAM" id="MobiDB-lite"/>
    </source>
</evidence>
<dbReference type="RefSeq" id="YP_009051937.1">
    <property type="nucleotide sequence ID" value="NC_024692.1"/>
</dbReference>
<feature type="region of interest" description="Disordered" evidence="1">
    <location>
        <begin position="188"/>
        <end position="213"/>
    </location>
</feature>
<feature type="region of interest" description="Disordered" evidence="1">
    <location>
        <begin position="298"/>
        <end position="330"/>
    </location>
</feature>
<protein>
    <submittedName>
        <fullName evidence="2">Uncharacterized protein</fullName>
    </submittedName>
</protein>
<keyword evidence="3" id="KW-1185">Reference proteome</keyword>
<organism evidence="2 3">
    <name type="scientific">Penaeus monodon nudivirus</name>
    <dbReference type="NCBI Taxonomy" id="1529056"/>
    <lineage>
        <taxon>Viruses</taxon>
        <taxon>Viruses incertae sedis</taxon>
        <taxon>Naldaviricetes</taxon>
        <taxon>Lefavirales</taxon>
        <taxon>Nudiviridae</taxon>
        <taxon>Gammanudivirus</taxon>
        <taxon>Gammanudivirus pemonodonis</taxon>
    </lineage>
</organism>
<feature type="compositionally biased region" description="Acidic residues" evidence="1">
    <location>
        <begin position="345"/>
        <end position="356"/>
    </location>
</feature>